<keyword evidence="12" id="KW-1185">Reference proteome</keyword>
<dbReference type="PRINTS" id="PR00245">
    <property type="entry name" value="OLFACTORYR"/>
</dbReference>
<dbReference type="InterPro" id="IPR050427">
    <property type="entry name" value="Olfactory_Receptors"/>
</dbReference>
<dbReference type="GO" id="GO:0004984">
    <property type="term" value="F:olfactory receptor activity"/>
    <property type="evidence" value="ECO:0007669"/>
    <property type="project" value="InterPro"/>
</dbReference>
<dbReference type="PROSITE" id="PS50262">
    <property type="entry name" value="G_PROTEIN_RECEP_F1_2"/>
    <property type="match status" value="1"/>
</dbReference>
<feature type="chain" id="PRO_5041345645" evidence="9">
    <location>
        <begin position="22"/>
        <end position="172"/>
    </location>
</feature>
<dbReference type="SUPFAM" id="SSF81321">
    <property type="entry name" value="Family A G protein-coupled receptor-like"/>
    <property type="match status" value="1"/>
</dbReference>
<evidence type="ECO:0000256" key="7">
    <source>
        <dbReference type="ARBA" id="ARBA00023224"/>
    </source>
</evidence>
<feature type="transmembrane region" description="Helical" evidence="8">
    <location>
        <begin position="105"/>
        <end position="129"/>
    </location>
</feature>
<keyword evidence="4" id="KW-0297">G-protein coupled receptor</keyword>
<keyword evidence="7" id="KW-0807">Transducer</keyword>
<evidence type="ECO:0000256" key="2">
    <source>
        <dbReference type="ARBA" id="ARBA00022692"/>
    </source>
</evidence>
<keyword evidence="2 8" id="KW-0812">Transmembrane</keyword>
<protein>
    <submittedName>
        <fullName evidence="11">Olfactory receptor 4X2</fullName>
    </submittedName>
</protein>
<evidence type="ECO:0000259" key="10">
    <source>
        <dbReference type="PROSITE" id="PS50262"/>
    </source>
</evidence>
<keyword evidence="6 11" id="KW-0675">Receptor</keyword>
<evidence type="ECO:0000256" key="8">
    <source>
        <dbReference type="SAM" id="Phobius"/>
    </source>
</evidence>
<organism evidence="11 12">
    <name type="scientific">Sciurus carolinensis</name>
    <name type="common">Eastern gray squirrel</name>
    <dbReference type="NCBI Taxonomy" id="30640"/>
    <lineage>
        <taxon>Eukaryota</taxon>
        <taxon>Metazoa</taxon>
        <taxon>Chordata</taxon>
        <taxon>Craniata</taxon>
        <taxon>Vertebrata</taxon>
        <taxon>Euteleostomi</taxon>
        <taxon>Mammalia</taxon>
        <taxon>Eutheria</taxon>
        <taxon>Euarchontoglires</taxon>
        <taxon>Glires</taxon>
        <taxon>Rodentia</taxon>
        <taxon>Sciuromorpha</taxon>
        <taxon>Sciuridae</taxon>
        <taxon>Sciurinae</taxon>
        <taxon>Sciurini</taxon>
        <taxon>Sciurus</taxon>
    </lineage>
</organism>
<dbReference type="GO" id="GO:0005886">
    <property type="term" value="C:plasma membrane"/>
    <property type="evidence" value="ECO:0007669"/>
    <property type="project" value="UniProtKB-ARBA"/>
</dbReference>
<evidence type="ECO:0000256" key="9">
    <source>
        <dbReference type="SAM" id="SignalP"/>
    </source>
</evidence>
<evidence type="ECO:0000313" key="11">
    <source>
        <dbReference type="EMBL" id="MBZ3888670.1"/>
    </source>
</evidence>
<accession>A0AA41NE23</accession>
<dbReference type="Pfam" id="PF13853">
    <property type="entry name" value="7tm_4"/>
    <property type="match status" value="1"/>
</dbReference>
<dbReference type="Gene3D" id="1.20.1070.10">
    <property type="entry name" value="Rhodopsin 7-helix transmembrane proteins"/>
    <property type="match status" value="1"/>
</dbReference>
<reference evidence="11" key="1">
    <citation type="submission" date="2020-03" db="EMBL/GenBank/DDBJ databases">
        <title>Studies in the Genomics of Life Span.</title>
        <authorList>
            <person name="Glass D."/>
        </authorList>
    </citation>
    <scope>NUCLEOTIDE SEQUENCE</scope>
    <source>
        <strain evidence="11">SUZIE</strain>
        <tissue evidence="11">Muscle</tissue>
    </source>
</reference>
<name>A0AA41NE23_SCICA</name>
<dbReference type="AlphaFoldDB" id="A0AA41NE23"/>
<feature type="transmembrane region" description="Helical" evidence="8">
    <location>
        <begin position="149"/>
        <end position="169"/>
    </location>
</feature>
<dbReference type="EMBL" id="JAATJV010424268">
    <property type="protein sequence ID" value="MBZ3888670.1"/>
    <property type="molecule type" value="Genomic_DNA"/>
</dbReference>
<evidence type="ECO:0000256" key="3">
    <source>
        <dbReference type="ARBA" id="ARBA00022989"/>
    </source>
</evidence>
<sequence length="172" mass="19519">MAIVLGNFLIVLIVMTSRSLGSPVYFFLSYLSFEEICYSSTTISKLYSDLLVERKTISWWDCMTQLFFLHFFGGTEMSPLTVMAYDHYVAICKPLNYTTIMNQQVCMVLVGMAWVGGFMHSLAQILLIFQLPFRGPNMIDHYFCDVLPVLELSCSLTFFIGLLIVANVGTLN</sequence>
<keyword evidence="5 8" id="KW-0472">Membrane</keyword>
<keyword evidence="3 8" id="KW-1133">Transmembrane helix</keyword>
<dbReference type="GO" id="GO:0004930">
    <property type="term" value="F:G protein-coupled receptor activity"/>
    <property type="evidence" value="ECO:0007669"/>
    <property type="project" value="UniProtKB-KW"/>
</dbReference>
<comment type="subcellular location">
    <subcellularLocation>
        <location evidence="1">Membrane</location>
        <topology evidence="1">Multi-pass membrane protein</topology>
    </subcellularLocation>
</comment>
<feature type="signal peptide" evidence="9">
    <location>
        <begin position="1"/>
        <end position="21"/>
    </location>
</feature>
<dbReference type="Proteomes" id="UP001166674">
    <property type="component" value="Unassembled WGS sequence"/>
</dbReference>
<evidence type="ECO:0000256" key="1">
    <source>
        <dbReference type="ARBA" id="ARBA00004141"/>
    </source>
</evidence>
<evidence type="ECO:0000256" key="5">
    <source>
        <dbReference type="ARBA" id="ARBA00023136"/>
    </source>
</evidence>
<evidence type="ECO:0000313" key="12">
    <source>
        <dbReference type="Proteomes" id="UP001166674"/>
    </source>
</evidence>
<feature type="domain" description="G-protein coupled receptors family 1 profile" evidence="10">
    <location>
        <begin position="6"/>
        <end position="172"/>
    </location>
</feature>
<evidence type="ECO:0000256" key="6">
    <source>
        <dbReference type="ARBA" id="ARBA00023170"/>
    </source>
</evidence>
<dbReference type="PANTHER" id="PTHR48002">
    <property type="entry name" value="OLFACTORY RECEPTOR"/>
    <property type="match status" value="1"/>
</dbReference>
<keyword evidence="9" id="KW-0732">Signal</keyword>
<proteinExistence type="predicted"/>
<gene>
    <name evidence="11" type="ORF">SUZIE_199115</name>
</gene>
<evidence type="ECO:0000256" key="4">
    <source>
        <dbReference type="ARBA" id="ARBA00023040"/>
    </source>
</evidence>
<dbReference type="InterPro" id="IPR000725">
    <property type="entry name" value="Olfact_rcpt"/>
</dbReference>
<comment type="caution">
    <text evidence="11">The sequence shown here is derived from an EMBL/GenBank/DDBJ whole genome shotgun (WGS) entry which is preliminary data.</text>
</comment>
<dbReference type="InterPro" id="IPR017452">
    <property type="entry name" value="GPCR_Rhodpsn_7TM"/>
</dbReference>